<sequence>MALTITDLSEDILTSGIARYLTPEQIVKFFTLNKALYEIFCLSNTIYQLLYNKKFTNNENNYTLSLRDKINWKQLFNLRCNPKQQVFTWGESNGGRLGYLSTKIDQSHVLKKLGGWSVHTPTNVPEFNNHVVVDLQANGYSFIILLNNGDIWFTGMDWKRPQQGLSTPGPTKERDYKPNPATLALLSMGRNHVDGEILGGRRNLRRNHPTNHLGDEGGALIPPYQSPLPPHGTRFGVLPMPGIAMRYSDSESDEETDTITGPITAAPIPPLPTTNTSNVSEAPPLLSSSSTPQARRGLQSSQRNDLPKIASHSSSKIQETNFLSRLFLPPATERRSLGTINFCDERKVTSISTGREHIVALDNHNNIYTWDTGCNTNVGINIVFRGISKNAIISKIAAGWNLSACFIQDIGLLVWYTRKPISKMQFENQNFQSEANYLVVPFTKNDIKDFTVGADYVLYVKKSDSKLYQFRFNAHELASRDDSNTVGQEELTRNIYAMDNFNNWLVEQMENVQFTKLKSCFNNFVVFTNHDHVLIGNNEHLLYSTTRHNDVENESDWEPHPENGTLPIVINELQGQDIKSIEIGDYHYLALTNNGDVLSWGTESRSCGCLGIGSRESAVELNPTVCFASGANMDVKIPMRVRDPLRGPLHEGRDVSNKNTKNAENAGKKCTSKGKWVCIAASGWHSGGVYVPAE</sequence>
<dbReference type="AlphaFoldDB" id="A5E5Q0"/>
<dbReference type="SUPFAM" id="SSF50985">
    <property type="entry name" value="RCC1/BLIP-II"/>
    <property type="match status" value="2"/>
</dbReference>
<feature type="domain" description="DUF569" evidence="3">
    <location>
        <begin position="477"/>
        <end position="564"/>
    </location>
</feature>
<proteinExistence type="predicted"/>
<dbReference type="GO" id="GO:0005737">
    <property type="term" value="C:cytoplasm"/>
    <property type="evidence" value="ECO:0007669"/>
    <property type="project" value="TreeGrafter"/>
</dbReference>
<dbReference type="EMBL" id="CH981530">
    <property type="protein sequence ID" value="EDK46758.1"/>
    <property type="molecule type" value="Genomic_DNA"/>
</dbReference>
<dbReference type="STRING" id="379508.A5E5Q0"/>
<evidence type="ECO:0000313" key="4">
    <source>
        <dbReference type="EMBL" id="EDK46758.1"/>
    </source>
</evidence>
<dbReference type="OrthoDB" id="61110at2759"/>
<dbReference type="InterPro" id="IPR009091">
    <property type="entry name" value="RCC1/BLIP-II"/>
</dbReference>
<feature type="compositionally biased region" description="Polar residues" evidence="2">
    <location>
        <begin position="286"/>
        <end position="304"/>
    </location>
</feature>
<dbReference type="PANTHER" id="PTHR45982">
    <property type="entry name" value="REGULATOR OF CHROMOSOME CONDENSATION"/>
    <property type="match status" value="1"/>
</dbReference>
<feature type="region of interest" description="Disordered" evidence="2">
    <location>
        <begin position="248"/>
        <end position="313"/>
    </location>
</feature>
<gene>
    <name evidence="4" type="ORF">LELG_04939</name>
</gene>
<feature type="repeat" description="RCC1" evidence="1">
    <location>
        <begin position="84"/>
        <end position="148"/>
    </location>
</feature>
<dbReference type="InterPro" id="IPR007679">
    <property type="entry name" value="DUF569"/>
</dbReference>
<dbReference type="PROSITE" id="PS50012">
    <property type="entry name" value="RCC1_3"/>
    <property type="match status" value="1"/>
</dbReference>
<dbReference type="HOGENOM" id="CLU_460835_0_0_1"/>
<dbReference type="KEGG" id="lel:PVL30_005674"/>
<dbReference type="GO" id="GO:0005085">
    <property type="term" value="F:guanyl-nucleotide exchange factor activity"/>
    <property type="evidence" value="ECO:0007669"/>
    <property type="project" value="TreeGrafter"/>
</dbReference>
<name>A5E5Q0_LODEL</name>
<reference evidence="4 5" key="1">
    <citation type="journal article" date="2009" name="Nature">
        <title>Evolution of pathogenicity and sexual reproduction in eight Candida genomes.</title>
        <authorList>
            <person name="Butler G."/>
            <person name="Rasmussen M.D."/>
            <person name="Lin M.F."/>
            <person name="Santos M.A."/>
            <person name="Sakthikumar S."/>
            <person name="Munro C.A."/>
            <person name="Rheinbay E."/>
            <person name="Grabherr M."/>
            <person name="Forche A."/>
            <person name="Reedy J.L."/>
            <person name="Agrafioti I."/>
            <person name="Arnaud M.B."/>
            <person name="Bates S."/>
            <person name="Brown A.J."/>
            <person name="Brunke S."/>
            <person name="Costanzo M.C."/>
            <person name="Fitzpatrick D.A."/>
            <person name="de Groot P.W."/>
            <person name="Harris D."/>
            <person name="Hoyer L.L."/>
            <person name="Hube B."/>
            <person name="Klis F.M."/>
            <person name="Kodira C."/>
            <person name="Lennard N."/>
            <person name="Logue M.E."/>
            <person name="Martin R."/>
            <person name="Neiman A.M."/>
            <person name="Nikolaou E."/>
            <person name="Quail M.A."/>
            <person name="Quinn J."/>
            <person name="Santos M.C."/>
            <person name="Schmitzberger F.F."/>
            <person name="Sherlock G."/>
            <person name="Shah P."/>
            <person name="Silverstein K.A."/>
            <person name="Skrzypek M.S."/>
            <person name="Soll D."/>
            <person name="Staggs R."/>
            <person name="Stansfield I."/>
            <person name="Stumpf M.P."/>
            <person name="Sudbery P.E."/>
            <person name="Srikantha T."/>
            <person name="Zeng Q."/>
            <person name="Berman J."/>
            <person name="Berriman M."/>
            <person name="Heitman J."/>
            <person name="Gow N.A."/>
            <person name="Lorenz M.C."/>
            <person name="Birren B.W."/>
            <person name="Kellis M."/>
            <person name="Cuomo C.A."/>
        </authorList>
    </citation>
    <scope>NUCLEOTIDE SEQUENCE [LARGE SCALE GENOMIC DNA]</scope>
    <source>
        <strain evidence="5">ATCC 11503 / BCRC 21390 / CBS 2605 / JCM 1781 / NBRC 1676 / NRRL YB-4239</strain>
    </source>
</reference>
<dbReference type="PANTHER" id="PTHR45982:SF3">
    <property type="entry name" value="F-BOX PROTEIN POF9"/>
    <property type="match status" value="1"/>
</dbReference>
<feature type="compositionally biased region" description="Basic and acidic residues" evidence="2">
    <location>
        <begin position="645"/>
        <end position="656"/>
    </location>
</feature>
<dbReference type="eggNOG" id="ENOG502QUVE">
    <property type="taxonomic scope" value="Eukaryota"/>
</dbReference>
<dbReference type="GeneID" id="5231037"/>
<evidence type="ECO:0000259" key="3">
    <source>
        <dbReference type="Pfam" id="PF04601"/>
    </source>
</evidence>
<organism evidence="4 5">
    <name type="scientific">Lodderomyces elongisporus (strain ATCC 11503 / CBS 2605 / JCM 1781 / NBRC 1676 / NRRL YB-4239)</name>
    <name type="common">Yeast</name>
    <name type="synonym">Saccharomyces elongisporus</name>
    <dbReference type="NCBI Taxonomy" id="379508"/>
    <lineage>
        <taxon>Eukaryota</taxon>
        <taxon>Fungi</taxon>
        <taxon>Dikarya</taxon>
        <taxon>Ascomycota</taxon>
        <taxon>Saccharomycotina</taxon>
        <taxon>Pichiomycetes</taxon>
        <taxon>Debaryomycetaceae</taxon>
        <taxon>Candida/Lodderomyces clade</taxon>
        <taxon>Lodderomyces</taxon>
    </lineage>
</organism>
<keyword evidence="5" id="KW-1185">Reference proteome</keyword>
<dbReference type="InterPro" id="IPR051553">
    <property type="entry name" value="Ran_GTPase-activating"/>
</dbReference>
<dbReference type="Proteomes" id="UP000001996">
    <property type="component" value="Unassembled WGS sequence"/>
</dbReference>
<dbReference type="Pfam" id="PF04601">
    <property type="entry name" value="DUF569"/>
    <property type="match status" value="1"/>
</dbReference>
<dbReference type="InParanoid" id="A5E5Q0"/>
<feature type="region of interest" description="Disordered" evidence="2">
    <location>
        <begin position="645"/>
        <end position="667"/>
    </location>
</feature>
<dbReference type="FunCoup" id="A5E5Q0">
    <property type="interactions" value="89"/>
</dbReference>
<protein>
    <recommendedName>
        <fullName evidence="3">DUF569 domain-containing protein</fullName>
    </recommendedName>
</protein>
<dbReference type="PROSITE" id="PS00626">
    <property type="entry name" value="RCC1_2"/>
    <property type="match status" value="1"/>
</dbReference>
<dbReference type="InterPro" id="IPR000408">
    <property type="entry name" value="Reg_chr_condens"/>
</dbReference>
<evidence type="ECO:0000256" key="2">
    <source>
        <dbReference type="SAM" id="MobiDB-lite"/>
    </source>
</evidence>
<accession>A5E5Q0</accession>
<dbReference type="Pfam" id="PF13540">
    <property type="entry name" value="RCC1_2"/>
    <property type="match status" value="1"/>
</dbReference>
<evidence type="ECO:0000313" key="5">
    <source>
        <dbReference type="Proteomes" id="UP000001996"/>
    </source>
</evidence>
<evidence type="ECO:0000256" key="1">
    <source>
        <dbReference type="PROSITE-ProRule" id="PRU00235"/>
    </source>
</evidence>
<dbReference type="Gene3D" id="2.130.10.30">
    <property type="entry name" value="Regulator of chromosome condensation 1/beta-lactamase-inhibitor protein II"/>
    <property type="match status" value="3"/>
</dbReference>